<protein>
    <submittedName>
        <fullName evidence="2">Uncharacterized protein</fullName>
    </submittedName>
</protein>
<sequence length="149" mass="17299">MDEMLLEQLHDALRTLAQNPGHPPNRRDLETADEDLLKVILTAAERAIRARDQVWALTETLVDTEIPLVIWGARTMDDHRAMGEEAERADERTRQHTAESARNLAQWRRERLQKVQEHLEDSQKRLEAELQRVDDEIAAGPPPRNRMGW</sequence>
<evidence type="ECO:0000313" key="4">
    <source>
        <dbReference type="Proteomes" id="UP001432039"/>
    </source>
</evidence>
<reference evidence="2" key="1">
    <citation type="submission" date="2022-10" db="EMBL/GenBank/DDBJ databases">
        <title>The complete genomes of actinobacterial strains from the NBC collection.</title>
        <authorList>
            <person name="Joergensen T.S."/>
            <person name="Alvarez Arevalo M."/>
            <person name="Sterndorff E.B."/>
            <person name="Faurdal D."/>
            <person name="Vuksanovic O."/>
            <person name="Mourched A.-S."/>
            <person name="Charusanti P."/>
            <person name="Shaw S."/>
            <person name="Blin K."/>
            <person name="Weber T."/>
        </authorList>
    </citation>
    <scope>NUCLEOTIDE SEQUENCE</scope>
    <source>
        <strain evidence="2">NBC_00248</strain>
    </source>
</reference>
<dbReference type="EMBL" id="CP108090">
    <property type="protein sequence ID" value="WUQ09978.1"/>
    <property type="molecule type" value="Genomic_DNA"/>
</dbReference>
<keyword evidence="4" id="KW-1185">Reference proteome</keyword>
<dbReference type="Proteomes" id="UP001432039">
    <property type="component" value="Chromosome"/>
</dbReference>
<gene>
    <name evidence="2" type="ORF">OG517_00065</name>
    <name evidence="3" type="ORF">OG517_43105</name>
</gene>
<dbReference type="RefSeq" id="WP_328959549.1">
    <property type="nucleotide sequence ID" value="NZ_CP108090.1"/>
</dbReference>
<feature type="coiled-coil region" evidence="1">
    <location>
        <begin position="109"/>
        <end position="136"/>
    </location>
</feature>
<evidence type="ECO:0000256" key="1">
    <source>
        <dbReference type="SAM" id="Coils"/>
    </source>
</evidence>
<dbReference type="EMBL" id="CP108090">
    <property type="protein sequence ID" value="WUQ17629.1"/>
    <property type="molecule type" value="Genomic_DNA"/>
</dbReference>
<evidence type="ECO:0000313" key="3">
    <source>
        <dbReference type="EMBL" id="WUQ17629.1"/>
    </source>
</evidence>
<proteinExistence type="predicted"/>
<keyword evidence="1" id="KW-0175">Coiled coil</keyword>
<name>A0ABZ1T293_STRVG</name>
<evidence type="ECO:0000313" key="2">
    <source>
        <dbReference type="EMBL" id="WUQ09978.1"/>
    </source>
</evidence>
<organism evidence="2 4">
    <name type="scientific">Streptomyces virginiae</name>
    <name type="common">Streptomyces cinnamonensis</name>
    <dbReference type="NCBI Taxonomy" id="1961"/>
    <lineage>
        <taxon>Bacteria</taxon>
        <taxon>Bacillati</taxon>
        <taxon>Actinomycetota</taxon>
        <taxon>Actinomycetes</taxon>
        <taxon>Kitasatosporales</taxon>
        <taxon>Streptomycetaceae</taxon>
        <taxon>Streptomyces</taxon>
    </lineage>
</organism>
<accession>A0ABZ1T293</accession>